<keyword evidence="2" id="KW-0808">Transferase</keyword>
<dbReference type="InterPro" id="IPR002173">
    <property type="entry name" value="Carboh/pur_kinase_PfkB_CS"/>
</dbReference>
<comment type="caution">
    <text evidence="7">The sequence shown here is derived from an EMBL/GenBank/DDBJ whole genome shotgun (WGS) entry which is preliminary data.</text>
</comment>
<dbReference type="GO" id="GO:0005524">
    <property type="term" value="F:ATP binding"/>
    <property type="evidence" value="ECO:0007669"/>
    <property type="project" value="UniProtKB-KW"/>
</dbReference>
<evidence type="ECO:0000256" key="2">
    <source>
        <dbReference type="ARBA" id="ARBA00022679"/>
    </source>
</evidence>
<keyword evidence="3" id="KW-0547">Nucleotide-binding</keyword>
<dbReference type="InterPro" id="IPR011611">
    <property type="entry name" value="PfkB_dom"/>
</dbReference>
<sequence>MNNSTGAPATFSPEGAVHPVVQTVVAFGETLVDQFRDRNVLGGAPFNVACHLAVLGSHPVLVTCAGKDELGEQLMQTMAERGLDMRGVQSDPSRPTGRVLVTESASGHVFDILPDQAYDHIHAGMARMAAMSAHPNLVYFGTLAQRGESRRALLEMLAAVETCAFLDVNLRDPRVDAEVMLWSLQQAAVVKMNEEELTRICALFSLGGSTPETIAAALLSSFDLQRIVITQGPAGSWTLDRTGRIEQAGGHPLADLVDTVGAGDGFAAIFMLGMLRGWPVELQMARADAFARAVCGIRGAVPATPDFYTPFLRDWHIGSAA</sequence>
<dbReference type="InterPro" id="IPR050306">
    <property type="entry name" value="PfkB_Carbo_kinase"/>
</dbReference>
<dbReference type="PANTHER" id="PTHR43085">
    <property type="entry name" value="HEXOKINASE FAMILY MEMBER"/>
    <property type="match status" value="1"/>
</dbReference>
<keyword evidence="4 7" id="KW-0418">Kinase</keyword>
<evidence type="ECO:0000256" key="4">
    <source>
        <dbReference type="ARBA" id="ARBA00022777"/>
    </source>
</evidence>
<name>A0A7C9P510_9PROT</name>
<accession>A0A7C9P510</accession>
<reference evidence="7 8" key="1">
    <citation type="submission" date="2019-09" db="EMBL/GenBank/DDBJ databases">
        <title>H2 Metabolism Revealed by Metagenomic Analysis in Subglacial Sediment of East Antarctica.</title>
        <authorList>
            <person name="Yang Z."/>
            <person name="Zhang Y."/>
            <person name="Lv Y."/>
            <person name="Yan W."/>
            <person name="Xiao X."/>
            <person name="Sun B."/>
            <person name="Ma H."/>
        </authorList>
    </citation>
    <scope>NUCLEOTIDE SEQUENCE [LARGE SCALE GENOMIC DNA]</scope>
    <source>
        <strain evidence="7">Bin2_2</strain>
    </source>
</reference>
<dbReference type="Proteomes" id="UP000483432">
    <property type="component" value="Unassembled WGS sequence"/>
</dbReference>
<keyword evidence="5" id="KW-0067">ATP-binding</keyword>
<dbReference type="AlphaFoldDB" id="A0A7C9P510"/>
<dbReference type="PROSITE" id="PS00583">
    <property type="entry name" value="PFKB_KINASES_1"/>
    <property type="match status" value="1"/>
</dbReference>
<protein>
    <submittedName>
        <fullName evidence="7">Carbohydrate kinase</fullName>
    </submittedName>
</protein>
<evidence type="ECO:0000256" key="1">
    <source>
        <dbReference type="ARBA" id="ARBA00010688"/>
    </source>
</evidence>
<evidence type="ECO:0000259" key="6">
    <source>
        <dbReference type="Pfam" id="PF00294"/>
    </source>
</evidence>
<dbReference type="SUPFAM" id="SSF53613">
    <property type="entry name" value="Ribokinase-like"/>
    <property type="match status" value="1"/>
</dbReference>
<gene>
    <name evidence="7" type="ORF">GZ085_02855</name>
</gene>
<comment type="similarity">
    <text evidence="1">Belongs to the carbohydrate kinase PfkB family.</text>
</comment>
<evidence type="ECO:0000256" key="5">
    <source>
        <dbReference type="ARBA" id="ARBA00022840"/>
    </source>
</evidence>
<organism evidence="7 8">
    <name type="scientific">Sulfuriferula multivorans</name>
    <dbReference type="NCBI Taxonomy" id="1559896"/>
    <lineage>
        <taxon>Bacteria</taxon>
        <taxon>Pseudomonadati</taxon>
        <taxon>Pseudomonadota</taxon>
        <taxon>Betaproteobacteria</taxon>
        <taxon>Nitrosomonadales</taxon>
        <taxon>Sulfuricellaceae</taxon>
        <taxon>Sulfuriferula</taxon>
    </lineage>
</organism>
<dbReference type="Pfam" id="PF00294">
    <property type="entry name" value="PfkB"/>
    <property type="match status" value="1"/>
</dbReference>
<evidence type="ECO:0000313" key="7">
    <source>
        <dbReference type="EMBL" id="NDP47329.1"/>
    </source>
</evidence>
<evidence type="ECO:0000313" key="8">
    <source>
        <dbReference type="Proteomes" id="UP000483432"/>
    </source>
</evidence>
<proteinExistence type="inferred from homology"/>
<dbReference type="EMBL" id="JAAFGW010000024">
    <property type="protein sequence ID" value="NDP47329.1"/>
    <property type="molecule type" value="Genomic_DNA"/>
</dbReference>
<feature type="domain" description="Carbohydrate kinase PfkB" evidence="6">
    <location>
        <begin position="27"/>
        <end position="303"/>
    </location>
</feature>
<dbReference type="Gene3D" id="3.40.1190.20">
    <property type="match status" value="1"/>
</dbReference>
<dbReference type="InterPro" id="IPR029056">
    <property type="entry name" value="Ribokinase-like"/>
</dbReference>
<dbReference type="GO" id="GO:0016301">
    <property type="term" value="F:kinase activity"/>
    <property type="evidence" value="ECO:0007669"/>
    <property type="project" value="UniProtKB-KW"/>
</dbReference>
<dbReference type="PANTHER" id="PTHR43085:SF1">
    <property type="entry name" value="PSEUDOURIDINE KINASE-RELATED"/>
    <property type="match status" value="1"/>
</dbReference>
<evidence type="ECO:0000256" key="3">
    <source>
        <dbReference type="ARBA" id="ARBA00022741"/>
    </source>
</evidence>